<feature type="signal peptide" evidence="1">
    <location>
        <begin position="1"/>
        <end position="25"/>
    </location>
</feature>
<dbReference type="Proteomes" id="UP000299102">
    <property type="component" value="Unassembled WGS sequence"/>
</dbReference>
<protein>
    <submittedName>
        <fullName evidence="2">Uncharacterized protein</fullName>
    </submittedName>
</protein>
<keyword evidence="3" id="KW-1185">Reference proteome</keyword>
<organism evidence="2 3">
    <name type="scientific">Eumeta variegata</name>
    <name type="common">Bagworm moth</name>
    <name type="synonym">Eumeta japonica</name>
    <dbReference type="NCBI Taxonomy" id="151549"/>
    <lineage>
        <taxon>Eukaryota</taxon>
        <taxon>Metazoa</taxon>
        <taxon>Ecdysozoa</taxon>
        <taxon>Arthropoda</taxon>
        <taxon>Hexapoda</taxon>
        <taxon>Insecta</taxon>
        <taxon>Pterygota</taxon>
        <taxon>Neoptera</taxon>
        <taxon>Endopterygota</taxon>
        <taxon>Lepidoptera</taxon>
        <taxon>Glossata</taxon>
        <taxon>Ditrysia</taxon>
        <taxon>Tineoidea</taxon>
        <taxon>Psychidae</taxon>
        <taxon>Oiketicinae</taxon>
        <taxon>Eumeta</taxon>
    </lineage>
</organism>
<proteinExistence type="predicted"/>
<evidence type="ECO:0000256" key="1">
    <source>
        <dbReference type="SAM" id="SignalP"/>
    </source>
</evidence>
<gene>
    <name evidence="2" type="ORF">EVAR_32292_1</name>
</gene>
<feature type="chain" id="PRO_5020022495" evidence="1">
    <location>
        <begin position="26"/>
        <end position="195"/>
    </location>
</feature>
<keyword evidence="1" id="KW-0732">Signal</keyword>
<comment type="caution">
    <text evidence="2">The sequence shown here is derived from an EMBL/GenBank/DDBJ whole genome shotgun (WGS) entry which is preliminary data.</text>
</comment>
<evidence type="ECO:0000313" key="2">
    <source>
        <dbReference type="EMBL" id="GBP48957.1"/>
    </source>
</evidence>
<evidence type="ECO:0000313" key="3">
    <source>
        <dbReference type="Proteomes" id="UP000299102"/>
    </source>
</evidence>
<accession>A0A4C1WFN9</accession>
<reference evidence="2 3" key="1">
    <citation type="journal article" date="2019" name="Commun. Biol.">
        <title>The bagworm genome reveals a unique fibroin gene that provides high tensile strength.</title>
        <authorList>
            <person name="Kono N."/>
            <person name="Nakamura H."/>
            <person name="Ohtoshi R."/>
            <person name="Tomita M."/>
            <person name="Numata K."/>
            <person name="Arakawa K."/>
        </authorList>
    </citation>
    <scope>NUCLEOTIDE SEQUENCE [LARGE SCALE GENOMIC DNA]</scope>
</reference>
<name>A0A4C1WFN9_EUMVA</name>
<sequence>MKKQWGPLLLRWCRQLRLLVHPAHGNQTAGLSTGGTGLPRSSIDCTGHRLVKPGLTRNKLWNKAIDKKSSLDGRNRLVDRKSRFIDWKNRFVNRRSRFADMMSRFVFQEVAKLCLMRIQAKWKQGINNVHYQFDSSNMKIVSALTVLEAPGGQVTYGRLTEPLEAEYGNGHFEYAYHVQFKNRGQRYNLFAAVGY</sequence>
<dbReference type="AlphaFoldDB" id="A0A4C1WFN9"/>
<dbReference type="EMBL" id="BGZK01000534">
    <property type="protein sequence ID" value="GBP48957.1"/>
    <property type="molecule type" value="Genomic_DNA"/>
</dbReference>